<dbReference type="Gene3D" id="1.10.10.1450">
    <property type="match status" value="1"/>
</dbReference>
<dbReference type="InterPro" id="IPR040161">
    <property type="entry name" value="FB224"/>
</dbReference>
<feature type="domain" description="F-box" evidence="1">
    <location>
        <begin position="564"/>
        <end position="615"/>
    </location>
</feature>
<comment type="caution">
    <text evidence="2">The sequence shown here is derived from an EMBL/GenBank/DDBJ whole genome shotgun (WGS) entry which is preliminary data.</text>
</comment>
<dbReference type="Pfam" id="PF00646">
    <property type="entry name" value="F-box"/>
    <property type="match status" value="2"/>
</dbReference>
<evidence type="ECO:0000313" key="3">
    <source>
        <dbReference type="Proteomes" id="UP000483820"/>
    </source>
</evidence>
<dbReference type="PANTHER" id="PTHR23015:SF4">
    <property type="entry name" value="DUF38 DOMAIN-CONTAINING PROTEIN-RELATED"/>
    <property type="match status" value="1"/>
</dbReference>
<protein>
    <recommendedName>
        <fullName evidence="1">F-box domain-containing protein</fullName>
    </recommendedName>
</protein>
<dbReference type="SMART" id="SM00256">
    <property type="entry name" value="FBOX"/>
    <property type="match status" value="2"/>
</dbReference>
<dbReference type="Proteomes" id="UP000483820">
    <property type="component" value="Chromosome V"/>
</dbReference>
<feature type="domain" description="F-box" evidence="1">
    <location>
        <begin position="126"/>
        <end position="173"/>
    </location>
</feature>
<accession>A0A6A5GIW7</accession>
<dbReference type="GeneID" id="9798102"/>
<dbReference type="CTD" id="9798102"/>
<reference evidence="2 3" key="1">
    <citation type="submission" date="2019-12" db="EMBL/GenBank/DDBJ databases">
        <title>Chromosome-level assembly of the Caenorhabditis remanei genome.</title>
        <authorList>
            <person name="Teterina A.A."/>
            <person name="Willis J.H."/>
            <person name="Phillips P.C."/>
        </authorList>
    </citation>
    <scope>NUCLEOTIDE SEQUENCE [LARGE SCALE GENOMIC DNA]</scope>
    <source>
        <strain evidence="2 3">PX506</strain>
        <tissue evidence="2">Whole organism</tissue>
    </source>
</reference>
<sequence length="861" mass="100692">MVTSLSDHPIDIRALNIYDNSQWKTPEKSYSNYKKLCEAFGTQSVSYEEYENWFNIHSKEAYYSKDSKRGLPLPDIRGCILSDVINGKTAEKSLNDLCEAFEEQKIDKEDHDYWYKRFKNGHLFTRVTFSDLPEDVIAEIIGKCELEAYLNLRNVSYGLRTIVNQKPPAFTEFYVFCEDGRMEINAGNAFFVSQNLFSYQIAEPEVLKMLKFLLNHTKLRLEFFSFEAVSNHYRHEMMTGGGDISEEWLFYKYRFIYFLDDELDHKIHVEECSISVQTEENFIGILEYLKPGTLETLELTNDPCGRRYDINDIVRMDQWKQAKHLRLYGFNLPSIKHLLHFTTIETEFEQFSMEDLVQLCNGLSKSNNFEWGTMETYDRLDTEAIKEALNLQETTSPEVYSIPNSNLVVELFLDTHTLSKMIELPLNSPNQFRSLILYHISQWKTIEKSYKNYEKLCEVKEKEAISYDNYEYWFNRYLKEAYYSAKDGRAHRVADLEVCIFADIIDGRSTENSYKDMCDASGNIEIDEGQHADWYTLLDMDVQQLACIRAEQPKKGLDATNNVNLSFSDFPEDVIAEIVDRCDLKSYLNLRNVSHSLRTIVDQRPPPCTDIFVFSGGDYFLIEVNKADFIDSFPIELNHSRYCSLDFIEKRVFRELEVLLKNPKLRLESFRFWSFPPVAHSVERIGWIAALRNYEKNFFELLNSINYKIHSQKCIINARNEEDTMRILKCFKSGTLKELEINERLSSNELVEMDQWKQAKHLKLLGTRSLPIENFSHFSTFQTTFETISVHDLVLLCDHLSKSTNFEACTIKTRESLDEDAIKEALNLQKSESSEKYSIPNSTIVVEFFHFTLLLKTSKNA</sequence>
<dbReference type="InterPro" id="IPR002900">
    <property type="entry name" value="DUF38/FTH_CAE_spp"/>
</dbReference>
<dbReference type="AlphaFoldDB" id="A0A6A5GIW7"/>
<name>A0A6A5GIW7_CAERE</name>
<dbReference type="PROSITE" id="PS50181">
    <property type="entry name" value="FBOX"/>
    <property type="match status" value="2"/>
</dbReference>
<dbReference type="EMBL" id="WUAV01000005">
    <property type="protein sequence ID" value="KAF1754472.1"/>
    <property type="molecule type" value="Genomic_DNA"/>
</dbReference>
<dbReference type="InterPro" id="IPR041426">
    <property type="entry name" value="Mos1_HTH"/>
</dbReference>
<dbReference type="Pfam" id="PF17906">
    <property type="entry name" value="HTH_48"/>
    <property type="match status" value="3"/>
</dbReference>
<dbReference type="PANTHER" id="PTHR23015">
    <property type="entry name" value="UNCHARACTERIZED C.ELEGANS PROTEIN"/>
    <property type="match status" value="1"/>
</dbReference>
<dbReference type="KEGG" id="crq:GCK72_021035"/>
<evidence type="ECO:0000259" key="1">
    <source>
        <dbReference type="PROSITE" id="PS50181"/>
    </source>
</evidence>
<dbReference type="GO" id="GO:0045087">
    <property type="term" value="P:innate immune response"/>
    <property type="evidence" value="ECO:0007669"/>
    <property type="project" value="TreeGrafter"/>
</dbReference>
<dbReference type="InterPro" id="IPR001810">
    <property type="entry name" value="F-box_dom"/>
</dbReference>
<dbReference type="RefSeq" id="XP_053582877.1">
    <property type="nucleotide sequence ID" value="XM_053733964.1"/>
</dbReference>
<proteinExistence type="predicted"/>
<gene>
    <name evidence="2" type="ORF">GCK72_021035</name>
</gene>
<evidence type="ECO:0000313" key="2">
    <source>
        <dbReference type="EMBL" id="KAF1754472.1"/>
    </source>
</evidence>
<dbReference type="CDD" id="cd22150">
    <property type="entry name" value="F-box_CeFBXA-like"/>
    <property type="match status" value="2"/>
</dbReference>
<organism evidence="2 3">
    <name type="scientific">Caenorhabditis remanei</name>
    <name type="common">Caenorhabditis vulgaris</name>
    <dbReference type="NCBI Taxonomy" id="31234"/>
    <lineage>
        <taxon>Eukaryota</taxon>
        <taxon>Metazoa</taxon>
        <taxon>Ecdysozoa</taxon>
        <taxon>Nematoda</taxon>
        <taxon>Chromadorea</taxon>
        <taxon>Rhabditida</taxon>
        <taxon>Rhabditina</taxon>
        <taxon>Rhabditomorpha</taxon>
        <taxon>Rhabditoidea</taxon>
        <taxon>Rhabditidae</taxon>
        <taxon>Peloderinae</taxon>
        <taxon>Caenorhabditis</taxon>
    </lineage>
</organism>
<dbReference type="Pfam" id="PF01827">
    <property type="entry name" value="FTH"/>
    <property type="match status" value="2"/>
</dbReference>